<reference evidence="2 3" key="1">
    <citation type="journal article" date="2019" name="Nat. Microbiol.">
        <title>Mediterranean grassland soil C-N compound turnover is dependent on rainfall and depth, and is mediated by genomically divergent microorganisms.</title>
        <authorList>
            <person name="Diamond S."/>
            <person name="Andeer P.F."/>
            <person name="Li Z."/>
            <person name="Crits-Christoph A."/>
            <person name="Burstein D."/>
            <person name="Anantharaman K."/>
            <person name="Lane K.R."/>
            <person name="Thomas B.C."/>
            <person name="Pan C."/>
            <person name="Northen T.R."/>
            <person name="Banfield J.F."/>
        </authorList>
    </citation>
    <scope>NUCLEOTIDE SEQUENCE [LARGE SCALE GENOMIC DNA]</scope>
    <source>
        <strain evidence="2">NP_3</strain>
    </source>
</reference>
<sequence length="223" mass="24813">MIRELGLLDEHLDRHHAEFGRPVRDDQRGVAYPSVFLLDAGGMVVRKRAHRNYRIRDTGAGLVEEMLGGTASAHGVEAAADDEVVRIRAYLDSPTYRWYQRLRVVVDVAVQDGYHIYGTPIPEGYVPLSAAIDPIDGLEVGEADWPRPHPFRESGLSEEFWVHEGTVRGSIPLMFTKDGTGDHRIRVTVRYQACSATACLPPAHVRFELPVHEVAAVDAPAKQ</sequence>
<dbReference type="EMBL" id="VBAK01000115">
    <property type="protein sequence ID" value="TMI90119.1"/>
    <property type="molecule type" value="Genomic_DNA"/>
</dbReference>
<dbReference type="InterPro" id="IPR028250">
    <property type="entry name" value="DsbDN"/>
</dbReference>
<protein>
    <recommendedName>
        <fullName evidence="1">Thiol:disulfide interchange protein DsbD N-terminal domain-containing protein</fullName>
    </recommendedName>
</protein>
<evidence type="ECO:0000313" key="3">
    <source>
        <dbReference type="Proteomes" id="UP000318509"/>
    </source>
</evidence>
<dbReference type="AlphaFoldDB" id="A0A537K2Y5"/>
<gene>
    <name evidence="2" type="ORF">E6H00_08000</name>
</gene>
<dbReference type="Gene3D" id="2.60.40.1250">
    <property type="entry name" value="Thiol:disulfide interchange protein DsbD, N-terminal domain"/>
    <property type="match status" value="1"/>
</dbReference>
<feature type="domain" description="Thiol:disulfide interchange protein DsbD N-terminal" evidence="1">
    <location>
        <begin position="102"/>
        <end position="207"/>
    </location>
</feature>
<evidence type="ECO:0000259" key="1">
    <source>
        <dbReference type="Pfam" id="PF11412"/>
    </source>
</evidence>
<proteinExistence type="predicted"/>
<dbReference type="Pfam" id="PF11412">
    <property type="entry name" value="DsbD_N"/>
    <property type="match status" value="1"/>
</dbReference>
<organism evidence="2 3">
    <name type="scientific">Candidatus Segetimicrobium genomatis</name>
    <dbReference type="NCBI Taxonomy" id="2569760"/>
    <lineage>
        <taxon>Bacteria</taxon>
        <taxon>Bacillati</taxon>
        <taxon>Candidatus Sysuimicrobiota</taxon>
        <taxon>Candidatus Sysuimicrobiia</taxon>
        <taxon>Candidatus Sysuimicrobiales</taxon>
        <taxon>Candidatus Segetimicrobiaceae</taxon>
        <taxon>Candidatus Segetimicrobium</taxon>
    </lineage>
</organism>
<name>A0A537K2Y5_9BACT</name>
<dbReference type="Proteomes" id="UP000318509">
    <property type="component" value="Unassembled WGS sequence"/>
</dbReference>
<dbReference type="InterPro" id="IPR036929">
    <property type="entry name" value="DsbDN_sf"/>
</dbReference>
<accession>A0A537K2Y5</accession>
<comment type="caution">
    <text evidence="2">The sequence shown here is derived from an EMBL/GenBank/DDBJ whole genome shotgun (WGS) entry which is preliminary data.</text>
</comment>
<evidence type="ECO:0000313" key="2">
    <source>
        <dbReference type="EMBL" id="TMI90119.1"/>
    </source>
</evidence>